<dbReference type="InterPro" id="IPR015648">
    <property type="entry name" value="Transcrpt_fac_DP"/>
</dbReference>
<feature type="domain" description="E2F/DP family winged-helix DNA-binding" evidence="3">
    <location>
        <begin position="49"/>
        <end position="123"/>
    </location>
</feature>
<evidence type="ECO:0000313" key="5">
    <source>
        <dbReference type="Proteomes" id="UP000078348"/>
    </source>
</evidence>
<dbReference type="InterPro" id="IPR003316">
    <property type="entry name" value="E2F_WHTH_DNA-bd_dom"/>
</dbReference>
<evidence type="ECO:0000313" key="4">
    <source>
        <dbReference type="EMBL" id="OAO16594.1"/>
    </source>
</evidence>
<dbReference type="InterPro" id="IPR036390">
    <property type="entry name" value="WH_DNA-bd_sf"/>
</dbReference>
<protein>
    <submittedName>
        <fullName evidence="4">Transcription factor Dp</fullName>
    </submittedName>
</protein>
<keyword evidence="5" id="KW-1185">Reference proteome</keyword>
<proteinExistence type="inferred from homology"/>
<keyword evidence="1" id="KW-0805">Transcription regulation</keyword>
<dbReference type="GO" id="GO:0000977">
    <property type="term" value="F:RNA polymerase II transcription regulatory region sequence-specific DNA binding"/>
    <property type="evidence" value="ECO:0007669"/>
    <property type="project" value="TreeGrafter"/>
</dbReference>
<keyword evidence="1" id="KW-0539">Nucleus</keyword>
<dbReference type="PANTHER" id="PTHR12548">
    <property type="entry name" value="TRANSCRIPTION FACTOR DP"/>
    <property type="match status" value="1"/>
</dbReference>
<organism evidence="4 5">
    <name type="scientific">Blastocystis sp. subtype 1 (strain ATCC 50177 / NandII)</name>
    <dbReference type="NCBI Taxonomy" id="478820"/>
    <lineage>
        <taxon>Eukaryota</taxon>
        <taxon>Sar</taxon>
        <taxon>Stramenopiles</taxon>
        <taxon>Bigyra</taxon>
        <taxon>Opalozoa</taxon>
        <taxon>Opalinata</taxon>
        <taxon>Blastocystidae</taxon>
        <taxon>Blastocystis</taxon>
    </lineage>
</organism>
<comment type="similarity">
    <text evidence="1">Belongs to the E2F/DP family.</text>
</comment>
<comment type="subcellular location">
    <subcellularLocation>
        <location evidence="1">Nucleus</location>
    </subcellularLocation>
</comment>
<name>A0A196SL05_BLAHN</name>
<evidence type="ECO:0000256" key="2">
    <source>
        <dbReference type="SAM" id="MobiDB-lite"/>
    </source>
</evidence>
<sequence>MSQIPTSRKRKQEDTDPDAYMGSDEEGMEDLDIRHYGRPSEKRMKRDRSGGGGLQTFTKLVCEKLEREKEMSNTDIAETLVQEHTTGDAKKNDNIRRRVYDALSVINAIGLAEKRGKTYVWAVGMEYLRQLSLSRGPGATMYSQSFEGPVAHSSPAQARTTEQRVDELGEFQLPILVLSTDCTSRMLMETDATSNEVYIKINKPYSLKSSDAVLTELGYDDINKLDAKIGNQLIRTFIAAKIPKDVIEEALSVRLSDALFTEPEEGGRERVNGRGGLIPSGFNAIMTAAQKLDSISQPSSSVRLPSVSEMTPEEPKAAAVVI</sequence>
<dbReference type="AlphaFoldDB" id="A0A196SL05"/>
<gene>
    <name evidence="4" type="ORF">AV274_1679</name>
</gene>
<dbReference type="SMART" id="SM01372">
    <property type="entry name" value="E2F_TDP"/>
    <property type="match status" value="1"/>
</dbReference>
<feature type="compositionally biased region" description="Basic and acidic residues" evidence="2">
    <location>
        <begin position="31"/>
        <end position="49"/>
    </location>
</feature>
<evidence type="ECO:0000256" key="1">
    <source>
        <dbReference type="RuleBase" id="RU003796"/>
    </source>
</evidence>
<accession>A0A196SL05</accession>
<dbReference type="GO" id="GO:0000981">
    <property type="term" value="F:DNA-binding transcription factor activity, RNA polymerase II-specific"/>
    <property type="evidence" value="ECO:0007669"/>
    <property type="project" value="TreeGrafter"/>
</dbReference>
<dbReference type="GO" id="GO:0005667">
    <property type="term" value="C:transcription regulator complex"/>
    <property type="evidence" value="ECO:0007669"/>
    <property type="project" value="InterPro"/>
</dbReference>
<comment type="caution">
    <text evidence="4">The sequence shown here is derived from an EMBL/GenBank/DDBJ whole genome shotgun (WGS) entry which is preliminary data.</text>
</comment>
<dbReference type="GO" id="GO:0005634">
    <property type="term" value="C:nucleus"/>
    <property type="evidence" value="ECO:0007669"/>
    <property type="project" value="UniProtKB-SubCell"/>
</dbReference>
<dbReference type="STRING" id="478820.A0A196SL05"/>
<dbReference type="EMBL" id="LXWW01000073">
    <property type="protein sequence ID" value="OAO16594.1"/>
    <property type="molecule type" value="Genomic_DNA"/>
</dbReference>
<dbReference type="Pfam" id="PF02319">
    <property type="entry name" value="WHD_E2F_TDP"/>
    <property type="match status" value="1"/>
</dbReference>
<dbReference type="InterPro" id="IPR036388">
    <property type="entry name" value="WH-like_DNA-bd_sf"/>
</dbReference>
<keyword evidence="1" id="KW-0804">Transcription</keyword>
<reference evidence="4 5" key="1">
    <citation type="submission" date="2016-05" db="EMBL/GenBank/DDBJ databases">
        <title>Nuclear genome of Blastocystis sp. subtype 1 NandII.</title>
        <authorList>
            <person name="Gentekaki E."/>
            <person name="Curtis B."/>
            <person name="Stairs C."/>
            <person name="Eme L."/>
            <person name="Herman E."/>
            <person name="Klimes V."/>
            <person name="Arias M.C."/>
            <person name="Elias M."/>
            <person name="Hilliou F."/>
            <person name="Klute M."/>
            <person name="Malik S.-B."/>
            <person name="Pightling A."/>
            <person name="Rachubinski R."/>
            <person name="Salas D."/>
            <person name="Schlacht A."/>
            <person name="Suga H."/>
            <person name="Archibald J."/>
            <person name="Ball S.G."/>
            <person name="Clark G."/>
            <person name="Dacks J."/>
            <person name="Van Der Giezen M."/>
            <person name="Tsaousis A."/>
            <person name="Roger A."/>
        </authorList>
    </citation>
    <scope>NUCLEOTIDE SEQUENCE [LARGE SCALE GENOMIC DNA]</scope>
    <source>
        <strain evidence="5">ATCC 50177 / NandII</strain>
    </source>
</reference>
<keyword evidence="1" id="KW-0238">DNA-binding</keyword>
<evidence type="ECO:0000259" key="3">
    <source>
        <dbReference type="SMART" id="SM01372"/>
    </source>
</evidence>
<dbReference type="Proteomes" id="UP000078348">
    <property type="component" value="Unassembled WGS sequence"/>
</dbReference>
<dbReference type="SUPFAM" id="SSF46785">
    <property type="entry name" value="Winged helix' DNA-binding domain"/>
    <property type="match status" value="1"/>
</dbReference>
<dbReference type="Gene3D" id="1.10.10.10">
    <property type="entry name" value="Winged helix-like DNA-binding domain superfamily/Winged helix DNA-binding domain"/>
    <property type="match status" value="1"/>
</dbReference>
<dbReference type="GO" id="GO:0051726">
    <property type="term" value="P:regulation of cell cycle"/>
    <property type="evidence" value="ECO:0007669"/>
    <property type="project" value="InterPro"/>
</dbReference>
<feature type="region of interest" description="Disordered" evidence="2">
    <location>
        <begin position="1"/>
        <end position="51"/>
    </location>
</feature>
<dbReference type="OrthoDB" id="552115at2759"/>
<dbReference type="PANTHER" id="PTHR12548:SF9">
    <property type="entry name" value="TRANSCRIPTION FACTOR DP"/>
    <property type="match status" value="1"/>
</dbReference>